<proteinExistence type="predicted"/>
<organism evidence="1 2">
    <name type="scientific">Pistacia atlantica</name>
    <dbReference type="NCBI Taxonomy" id="434234"/>
    <lineage>
        <taxon>Eukaryota</taxon>
        <taxon>Viridiplantae</taxon>
        <taxon>Streptophyta</taxon>
        <taxon>Embryophyta</taxon>
        <taxon>Tracheophyta</taxon>
        <taxon>Spermatophyta</taxon>
        <taxon>Magnoliopsida</taxon>
        <taxon>eudicotyledons</taxon>
        <taxon>Gunneridae</taxon>
        <taxon>Pentapetalae</taxon>
        <taxon>rosids</taxon>
        <taxon>malvids</taxon>
        <taxon>Sapindales</taxon>
        <taxon>Anacardiaceae</taxon>
        <taxon>Pistacia</taxon>
    </lineage>
</organism>
<reference evidence="2" key="1">
    <citation type="journal article" date="2023" name="G3 (Bethesda)">
        <title>Genome assembly and association tests identify interacting loci associated with vigor, precocity, and sex in interspecific pistachio rootstocks.</title>
        <authorList>
            <person name="Palmer W."/>
            <person name="Jacygrad E."/>
            <person name="Sagayaradj S."/>
            <person name="Cavanaugh K."/>
            <person name="Han R."/>
            <person name="Bertier L."/>
            <person name="Beede B."/>
            <person name="Kafkas S."/>
            <person name="Golino D."/>
            <person name="Preece J."/>
            <person name="Michelmore R."/>
        </authorList>
    </citation>
    <scope>NUCLEOTIDE SEQUENCE [LARGE SCALE GENOMIC DNA]</scope>
</reference>
<evidence type="ECO:0000313" key="2">
    <source>
        <dbReference type="Proteomes" id="UP001164250"/>
    </source>
</evidence>
<gene>
    <name evidence="1" type="ORF">Patl1_25689</name>
</gene>
<dbReference type="Proteomes" id="UP001164250">
    <property type="component" value="Chromosome 7"/>
</dbReference>
<protein>
    <submittedName>
        <fullName evidence="1">Uncharacterized protein</fullName>
    </submittedName>
</protein>
<comment type="caution">
    <text evidence="1">The sequence shown here is derived from an EMBL/GenBank/DDBJ whole genome shotgun (WGS) entry which is preliminary data.</text>
</comment>
<evidence type="ECO:0000313" key="1">
    <source>
        <dbReference type="EMBL" id="KAJ0092018.1"/>
    </source>
</evidence>
<accession>A0ACC1AZL1</accession>
<sequence>MTHSSHKFLTYHPCHSNRKVSITDGSLATVVGQGDIILSPSITLKNVLHVPKLSTNLVPIHQLIKDLNCSVVFSLISCTFRDQVMKRMIGHAKVRQGLYYLELPNNQVNDENKPPFSFLSNNTHSHND</sequence>
<keyword evidence="2" id="KW-1185">Reference proteome</keyword>
<name>A0ACC1AZL1_9ROSI</name>
<dbReference type="EMBL" id="CM047903">
    <property type="protein sequence ID" value="KAJ0092018.1"/>
    <property type="molecule type" value="Genomic_DNA"/>
</dbReference>